<reference evidence="1" key="1">
    <citation type="submission" date="2023-06" db="EMBL/GenBank/DDBJ databases">
        <authorList>
            <consortium name="Lawrence Berkeley National Laboratory"/>
            <person name="Ahrendt S."/>
            <person name="Sahu N."/>
            <person name="Indic B."/>
            <person name="Wong-Bajracharya J."/>
            <person name="Merenyi Z."/>
            <person name="Ke H.-M."/>
            <person name="Monk M."/>
            <person name="Kocsube S."/>
            <person name="Drula E."/>
            <person name="Lipzen A."/>
            <person name="Balint B."/>
            <person name="Henrissat B."/>
            <person name="Andreopoulos B."/>
            <person name="Martin F.M."/>
            <person name="Harder C.B."/>
            <person name="Rigling D."/>
            <person name="Ford K.L."/>
            <person name="Foster G.D."/>
            <person name="Pangilinan J."/>
            <person name="Papanicolaou A."/>
            <person name="Barry K."/>
            <person name="LaButti K."/>
            <person name="Viragh M."/>
            <person name="Koriabine M."/>
            <person name="Yan M."/>
            <person name="Riley R."/>
            <person name="Champramary S."/>
            <person name="Plett K.L."/>
            <person name="Tsai I.J."/>
            <person name="Slot J."/>
            <person name="Sipos G."/>
            <person name="Plett J."/>
            <person name="Nagy L.G."/>
            <person name="Grigoriev I.V."/>
        </authorList>
    </citation>
    <scope>NUCLEOTIDE SEQUENCE</scope>
    <source>
        <strain evidence="1">ICMP 16352</strain>
    </source>
</reference>
<dbReference type="SUPFAM" id="SSF50405">
    <property type="entry name" value="Actin-crosslinking proteins"/>
    <property type="match status" value="1"/>
</dbReference>
<gene>
    <name evidence="1" type="ORF">IW261DRAFT_1419776</name>
</gene>
<name>A0AA39P8S3_9AGAR</name>
<dbReference type="SUPFAM" id="SSF56973">
    <property type="entry name" value="Aerolisin/ETX pore-forming domain"/>
    <property type="match status" value="1"/>
</dbReference>
<evidence type="ECO:0000313" key="2">
    <source>
        <dbReference type="Proteomes" id="UP001175227"/>
    </source>
</evidence>
<dbReference type="InterPro" id="IPR008999">
    <property type="entry name" value="Actin-crosslinking"/>
</dbReference>
<dbReference type="Gene3D" id="2.80.10.50">
    <property type="match status" value="1"/>
</dbReference>
<keyword evidence="2" id="KW-1185">Reference proteome</keyword>
<comment type="caution">
    <text evidence="1">The sequence shown here is derived from an EMBL/GenBank/DDBJ whole genome shotgun (WGS) entry which is preliminary data.</text>
</comment>
<evidence type="ECO:0000313" key="1">
    <source>
        <dbReference type="EMBL" id="KAK0479701.1"/>
    </source>
</evidence>
<organism evidence="1 2">
    <name type="scientific">Armillaria novae-zelandiae</name>
    <dbReference type="NCBI Taxonomy" id="153914"/>
    <lineage>
        <taxon>Eukaryota</taxon>
        <taxon>Fungi</taxon>
        <taxon>Dikarya</taxon>
        <taxon>Basidiomycota</taxon>
        <taxon>Agaricomycotina</taxon>
        <taxon>Agaricomycetes</taxon>
        <taxon>Agaricomycetidae</taxon>
        <taxon>Agaricales</taxon>
        <taxon>Marasmiineae</taxon>
        <taxon>Physalacriaceae</taxon>
        <taxon>Armillaria</taxon>
    </lineage>
</organism>
<dbReference type="Gene3D" id="2.170.15.10">
    <property type="entry name" value="Proaerolysin, chain A, domain 3"/>
    <property type="match status" value="1"/>
</dbReference>
<dbReference type="CDD" id="cd20239">
    <property type="entry name" value="PFM_aerolysin-like"/>
    <property type="match status" value="1"/>
</dbReference>
<dbReference type="InterPro" id="IPR004991">
    <property type="entry name" value="Aerolysin-like"/>
</dbReference>
<proteinExistence type="predicted"/>
<dbReference type="PANTHER" id="PTHR39244:SF5">
    <property type="entry name" value="NATTERIN-3-LIKE"/>
    <property type="match status" value="1"/>
</dbReference>
<dbReference type="Pfam" id="PF03318">
    <property type="entry name" value="ETX_MTX2"/>
    <property type="match status" value="1"/>
</dbReference>
<dbReference type="PANTHER" id="PTHR39244">
    <property type="entry name" value="NATTERIN-4"/>
    <property type="match status" value="1"/>
</dbReference>
<sequence length="288" mass="31767">MYIDACKGDPDTVYLLPKRLYIRDRKGRYLSVRSGPTRGTVTFREGDADIDSTFQAVLSGSRYGLQGSNGNYINRYYNGWISCDGPNGGACDLDENGRPICYSYIKESSRFEIVQATIKNEIFDVKYDISGAQVREAAPVIALSTSVRNDSDGSANQTLTYSYSKSKVGTWNDTVGVTLGVSMTFSAGVPVVKDTKFQVSVSASYSHQWGGQEGETETVSSSTTVTVPPKKKAQATIIIRNAQIDVGFTYKERILWTNGQSEENVKTGVYKNVDSWHVDVQLDNWEDA</sequence>
<protein>
    <submittedName>
        <fullName evidence="1">Uncharacterized protein</fullName>
    </submittedName>
</protein>
<dbReference type="Proteomes" id="UP001175227">
    <property type="component" value="Unassembled WGS sequence"/>
</dbReference>
<accession>A0AA39P8S3</accession>
<dbReference type="InterPro" id="IPR053237">
    <property type="entry name" value="Natterin_C"/>
</dbReference>
<dbReference type="EMBL" id="JAUEPR010000011">
    <property type="protein sequence ID" value="KAK0479701.1"/>
    <property type="molecule type" value="Genomic_DNA"/>
</dbReference>
<dbReference type="AlphaFoldDB" id="A0AA39P8S3"/>